<evidence type="ECO:0000256" key="2">
    <source>
        <dbReference type="PROSITE-ProRule" id="PRU10038"/>
    </source>
</evidence>
<dbReference type="InterPro" id="IPR029058">
    <property type="entry name" value="AB_hydrolase_fold"/>
</dbReference>
<name>A0AAN7K194_9MYRT</name>
<sequence length="341" mass="38568">MANLCRPFSHFLVRRHSISEPPSRRPSLCLHLRIRALSTPAEIAHQFRFFRVYKDGRLERSHPPSYKVPPFTDPSTGVQSKDVVISSEPHISARIFLPRIQDPSRRLPVMFYVHGGGFCFESAFSSNIHNYVSTVAAEAEAVAVSVEYRLALEHPIPACYDDSWAALQWAASHINGTGPEQWLNSHTDFDRLFLAGDSAGGNIAHDLAVRVGSGRLGSRLEKVAGMVMVHPFFGGTEDDAMWLYMCPENGGLKDPRLRPRPDEYRQVGCRRVLVFVAEKDHLRKVGRRYVEELRKSGWRGRVELVENEGEEHCFHISDLKHGKAVALVKKFASFIKLERDV</sequence>
<gene>
    <name evidence="4" type="ORF">SAY87_018780</name>
</gene>
<dbReference type="Pfam" id="PF07859">
    <property type="entry name" value="Abhydrolase_3"/>
    <property type="match status" value="1"/>
</dbReference>
<dbReference type="InterPro" id="IPR033140">
    <property type="entry name" value="Lipase_GDXG_put_SER_AS"/>
</dbReference>
<protein>
    <recommendedName>
        <fullName evidence="3">Alpha/beta hydrolase fold-3 domain-containing protein</fullName>
    </recommendedName>
</protein>
<feature type="domain" description="Alpha/beta hydrolase fold-3" evidence="3">
    <location>
        <begin position="110"/>
        <end position="315"/>
    </location>
</feature>
<dbReference type="GO" id="GO:0016787">
    <property type="term" value="F:hydrolase activity"/>
    <property type="evidence" value="ECO:0007669"/>
    <property type="project" value="InterPro"/>
</dbReference>
<evidence type="ECO:0000313" key="4">
    <source>
        <dbReference type="EMBL" id="KAK4757479.1"/>
    </source>
</evidence>
<dbReference type="SUPFAM" id="SSF53474">
    <property type="entry name" value="alpha/beta-Hydrolases"/>
    <property type="match status" value="1"/>
</dbReference>
<dbReference type="InterPro" id="IPR050466">
    <property type="entry name" value="Carboxylest/Gibb_receptor"/>
</dbReference>
<accession>A0AAN7K194</accession>
<evidence type="ECO:0000259" key="3">
    <source>
        <dbReference type="Pfam" id="PF07859"/>
    </source>
</evidence>
<dbReference type="PANTHER" id="PTHR23024:SF582">
    <property type="entry name" value="CARBOXYLESTERASE 12-RELATED"/>
    <property type="match status" value="1"/>
</dbReference>
<keyword evidence="5" id="KW-1185">Reference proteome</keyword>
<dbReference type="Proteomes" id="UP001345219">
    <property type="component" value="Chromosome 15"/>
</dbReference>
<dbReference type="InterPro" id="IPR013094">
    <property type="entry name" value="AB_hydrolase_3"/>
</dbReference>
<proteinExistence type="inferred from homology"/>
<dbReference type="PANTHER" id="PTHR23024">
    <property type="entry name" value="ARYLACETAMIDE DEACETYLASE"/>
    <property type="match status" value="1"/>
</dbReference>
<dbReference type="Gene3D" id="3.40.50.1820">
    <property type="entry name" value="alpha/beta hydrolase"/>
    <property type="match status" value="1"/>
</dbReference>
<comment type="similarity">
    <text evidence="1">Belongs to the 'GDXG' lipolytic enzyme family.</text>
</comment>
<dbReference type="PROSITE" id="PS01174">
    <property type="entry name" value="LIPASE_GDXG_SER"/>
    <property type="match status" value="1"/>
</dbReference>
<reference evidence="4 5" key="1">
    <citation type="journal article" date="2023" name="Hortic Res">
        <title>Pangenome of water caltrop reveals structural variations and asymmetric subgenome divergence after allopolyploidization.</title>
        <authorList>
            <person name="Zhang X."/>
            <person name="Chen Y."/>
            <person name="Wang L."/>
            <person name="Yuan Y."/>
            <person name="Fang M."/>
            <person name="Shi L."/>
            <person name="Lu R."/>
            <person name="Comes H.P."/>
            <person name="Ma Y."/>
            <person name="Chen Y."/>
            <person name="Huang G."/>
            <person name="Zhou Y."/>
            <person name="Zheng Z."/>
            <person name="Qiu Y."/>
        </authorList>
    </citation>
    <scope>NUCLEOTIDE SEQUENCE [LARGE SCALE GENOMIC DNA]</scope>
    <source>
        <tissue evidence="4">Roots</tissue>
    </source>
</reference>
<dbReference type="AlphaFoldDB" id="A0AAN7K194"/>
<feature type="active site" evidence="2">
    <location>
        <position position="198"/>
    </location>
</feature>
<comment type="caution">
    <text evidence="4">The sequence shown here is derived from an EMBL/GenBank/DDBJ whole genome shotgun (WGS) entry which is preliminary data.</text>
</comment>
<evidence type="ECO:0000313" key="5">
    <source>
        <dbReference type="Proteomes" id="UP001345219"/>
    </source>
</evidence>
<organism evidence="4 5">
    <name type="scientific">Trapa incisa</name>
    <dbReference type="NCBI Taxonomy" id="236973"/>
    <lineage>
        <taxon>Eukaryota</taxon>
        <taxon>Viridiplantae</taxon>
        <taxon>Streptophyta</taxon>
        <taxon>Embryophyta</taxon>
        <taxon>Tracheophyta</taxon>
        <taxon>Spermatophyta</taxon>
        <taxon>Magnoliopsida</taxon>
        <taxon>eudicotyledons</taxon>
        <taxon>Gunneridae</taxon>
        <taxon>Pentapetalae</taxon>
        <taxon>rosids</taxon>
        <taxon>malvids</taxon>
        <taxon>Myrtales</taxon>
        <taxon>Lythraceae</taxon>
        <taxon>Trapa</taxon>
    </lineage>
</organism>
<dbReference type="EMBL" id="JAXIOK010000012">
    <property type="protein sequence ID" value="KAK4757479.1"/>
    <property type="molecule type" value="Genomic_DNA"/>
</dbReference>
<evidence type="ECO:0000256" key="1">
    <source>
        <dbReference type="ARBA" id="ARBA00010515"/>
    </source>
</evidence>